<dbReference type="Proteomes" id="UP000265520">
    <property type="component" value="Unassembled WGS sequence"/>
</dbReference>
<name>A0A392R585_9FABA</name>
<reference evidence="1 2" key="1">
    <citation type="journal article" date="2018" name="Front. Plant Sci.">
        <title>Red Clover (Trifolium pratense) and Zigzag Clover (T. medium) - A Picture of Genomic Similarities and Differences.</title>
        <authorList>
            <person name="Dluhosova J."/>
            <person name="Istvanek J."/>
            <person name="Nedelnik J."/>
            <person name="Repkova J."/>
        </authorList>
    </citation>
    <scope>NUCLEOTIDE SEQUENCE [LARGE SCALE GENOMIC DNA]</scope>
    <source>
        <strain evidence="2">cv. 10/8</strain>
        <tissue evidence="1">Leaf</tissue>
    </source>
</reference>
<organism evidence="1 2">
    <name type="scientific">Trifolium medium</name>
    <dbReference type="NCBI Taxonomy" id="97028"/>
    <lineage>
        <taxon>Eukaryota</taxon>
        <taxon>Viridiplantae</taxon>
        <taxon>Streptophyta</taxon>
        <taxon>Embryophyta</taxon>
        <taxon>Tracheophyta</taxon>
        <taxon>Spermatophyta</taxon>
        <taxon>Magnoliopsida</taxon>
        <taxon>eudicotyledons</taxon>
        <taxon>Gunneridae</taxon>
        <taxon>Pentapetalae</taxon>
        <taxon>rosids</taxon>
        <taxon>fabids</taxon>
        <taxon>Fabales</taxon>
        <taxon>Fabaceae</taxon>
        <taxon>Papilionoideae</taxon>
        <taxon>50 kb inversion clade</taxon>
        <taxon>NPAAA clade</taxon>
        <taxon>Hologalegina</taxon>
        <taxon>IRL clade</taxon>
        <taxon>Trifolieae</taxon>
        <taxon>Trifolium</taxon>
    </lineage>
</organism>
<sequence>VRKSDKSSVLQQLMAIYTSQKITGSLSEVCLAKRERLSSPLGLLTRGPLTASLSVARCVSLSEISRVLLAAAS</sequence>
<dbReference type="EMBL" id="LXQA010181558">
    <property type="protein sequence ID" value="MCI30705.1"/>
    <property type="molecule type" value="Genomic_DNA"/>
</dbReference>
<protein>
    <submittedName>
        <fullName evidence="1">Uncharacterized protein</fullName>
    </submittedName>
</protein>
<dbReference type="AlphaFoldDB" id="A0A392R585"/>
<keyword evidence="2" id="KW-1185">Reference proteome</keyword>
<evidence type="ECO:0000313" key="1">
    <source>
        <dbReference type="EMBL" id="MCI30705.1"/>
    </source>
</evidence>
<comment type="caution">
    <text evidence="1">The sequence shown here is derived from an EMBL/GenBank/DDBJ whole genome shotgun (WGS) entry which is preliminary data.</text>
</comment>
<proteinExistence type="predicted"/>
<evidence type="ECO:0000313" key="2">
    <source>
        <dbReference type="Proteomes" id="UP000265520"/>
    </source>
</evidence>
<feature type="non-terminal residue" evidence="1">
    <location>
        <position position="1"/>
    </location>
</feature>
<accession>A0A392R585</accession>